<dbReference type="AlphaFoldDB" id="A0A371QZH4"/>
<accession>A0A371QZH4</accession>
<evidence type="ECO:0000313" key="2">
    <source>
        <dbReference type="Proteomes" id="UP000257123"/>
    </source>
</evidence>
<comment type="caution">
    <text evidence="1">The sequence shown here is derived from an EMBL/GenBank/DDBJ whole genome shotgun (WGS) entry which is preliminary data.</text>
</comment>
<proteinExistence type="predicted"/>
<dbReference type="EMBL" id="NMUE01000014">
    <property type="protein sequence ID" value="RFA96187.1"/>
    <property type="molecule type" value="Genomic_DNA"/>
</dbReference>
<gene>
    <name evidence="1" type="ORF">CGL51_05855</name>
</gene>
<reference evidence="1 2" key="1">
    <citation type="submission" date="2017-07" db="EMBL/GenBank/DDBJ databases">
        <title>Draft genome sequence of aerobic hyperthermophilic archaea, Pyrobaculum aerophilum YKB31 and YKB32.</title>
        <authorList>
            <person name="Mochizuki T."/>
            <person name="Berliner A.J."/>
            <person name="Yoshida-Takashima Y."/>
            <person name="Takaki Y."/>
            <person name="Nunoura T."/>
            <person name="Takai K."/>
        </authorList>
    </citation>
    <scope>NUCLEOTIDE SEQUENCE [LARGE SCALE GENOMIC DNA]</scope>
    <source>
        <strain evidence="1 2">YKB31</strain>
    </source>
</reference>
<evidence type="ECO:0000313" key="1">
    <source>
        <dbReference type="EMBL" id="RFA96187.1"/>
    </source>
</evidence>
<name>A0A371QZH4_9CREN</name>
<dbReference type="Proteomes" id="UP000257123">
    <property type="component" value="Unassembled WGS sequence"/>
</dbReference>
<sequence>MINYNDINTASEKFNYLHARQCMAVTQRPEGPPYILLHYSQFDQACAYADRVCEIIEERSGLPAKQVLYTMPQVAVDYLDGVVFEGPTKHIWECYKRGCLPASFEVWPKRGPCPGLYEVCPASPSVFLMDPRQASRYLQRCYSLTKRAQELGVELRIYDVITVPVLTVRAIFMRRPISYVDAANCGMHALASLLYWAQYQSIKSVEDLLNGKMEVLIRGVNKYALQSLLEKKASFFFHIIFVKGHAV</sequence>
<organism evidence="1 2">
    <name type="scientific">Pyrobaculum aerophilum</name>
    <dbReference type="NCBI Taxonomy" id="13773"/>
    <lineage>
        <taxon>Archaea</taxon>
        <taxon>Thermoproteota</taxon>
        <taxon>Thermoprotei</taxon>
        <taxon>Thermoproteales</taxon>
        <taxon>Thermoproteaceae</taxon>
        <taxon>Pyrobaculum</taxon>
    </lineage>
</organism>
<protein>
    <submittedName>
        <fullName evidence="1">Uncharacterized protein</fullName>
    </submittedName>
</protein>